<name>A0A6C0BCU4_9ZZZZ</name>
<organism evidence="4">
    <name type="scientific">viral metagenome</name>
    <dbReference type="NCBI Taxonomy" id="1070528"/>
    <lineage>
        <taxon>unclassified sequences</taxon>
        <taxon>metagenomes</taxon>
        <taxon>organismal metagenomes</taxon>
    </lineage>
</organism>
<protein>
    <submittedName>
        <fullName evidence="4">Uncharacterized protein</fullName>
    </submittedName>
</protein>
<evidence type="ECO:0000256" key="3">
    <source>
        <dbReference type="SAM" id="Phobius"/>
    </source>
</evidence>
<feature type="region of interest" description="Disordered" evidence="2">
    <location>
        <begin position="839"/>
        <end position="910"/>
    </location>
</feature>
<keyword evidence="3" id="KW-1133">Transmembrane helix</keyword>
<feature type="coiled-coil region" evidence="1">
    <location>
        <begin position="397"/>
        <end position="445"/>
    </location>
</feature>
<dbReference type="EMBL" id="MN739107">
    <property type="protein sequence ID" value="QHS89223.1"/>
    <property type="molecule type" value="Genomic_DNA"/>
</dbReference>
<evidence type="ECO:0000313" key="4">
    <source>
        <dbReference type="EMBL" id="QHS89223.1"/>
    </source>
</evidence>
<evidence type="ECO:0000256" key="2">
    <source>
        <dbReference type="SAM" id="MobiDB-lite"/>
    </source>
</evidence>
<keyword evidence="1" id="KW-0175">Coiled coil</keyword>
<keyword evidence="3" id="KW-0472">Membrane</keyword>
<feature type="transmembrane region" description="Helical" evidence="3">
    <location>
        <begin position="801"/>
        <end position="827"/>
    </location>
</feature>
<sequence>MPADRELALFRAIKKGSTFNLENKDNVNDLKFLAFSMAKKFEGVSLETIKNYKSEFGSKSLEIEFLNVIINFFRLVLNSEEPIAKTFSSLFLKYLNANGSELVNLMKQRPAQMGGGPASLGIAGNTLALLGLLMSGLHIGSLGTGARGPTPTPTFIPAYLLPAPDTTNSMPSVLAEPGVLVRPGAEWVEAARLSANVKEAAKTWGEAAVAKAEAGAAVENFYGVMRINADLAPYSGYLDASLVTGTMGQLINQRKKMGSNQQEYGGLQLDVQRLLAMDTRYKGRLQTWFNKPSADEIKENKIMNSTLIEKQARMAVIEATGAALAMAPNPVDNPRFAADIISDVGAELLRNILKKGDPTALAILGPMIKAQSQRLLSSVESVVTETDLALAAASSDLEEKNAILEAATSAAANAQRDLGLVETNIESHKAKKAEANQHIANSTREVQTTSMFGFTTKKTITNLGLKPGAPENSRQASEYIEKLEKGLLDLKSANDANVTAVARALSDQQISSERYDAAVLASQQAQQQLQALQSGIQVAESATPQLLLTNKSYGNNNNSNNNSNNIIALNISRPSPLTIPGGFDMKISATGKQLSISVPSGVSIMMSPDQFINSLAITFNMNATLNHIKSITNESFVDTKAIENIVWGPSGRGRSEYLLTIENTLVLYAHKVSEEIASISYTNAVAAFSKFSQLKAKMGFEILSENIASQIIIQNPTLNETELNTIKGFALQYVMDINRNFDGRIPNPDNLGKLATVIFKQYKGQPVELLPAAKINLKLSIAEMKNPYQFFARLSQLGFDWVIIGAILTVFLGTGVLADAIIGNIAYMNACCARLNARGEGSHRREQELKNAEHRARLRNIERHEQRAAAEDARAEAARAAENARAEAARAAAAAAPAPAAAGPPRSPRADNAARALLAMRQGPPNPLNATNARGVEALAHGGRRKTKRGVKKNRKTLRKRHV</sequence>
<feature type="compositionally biased region" description="Basic and acidic residues" evidence="2">
    <location>
        <begin position="840"/>
        <end position="888"/>
    </location>
</feature>
<accession>A0A6C0BCU4</accession>
<reference evidence="4" key="1">
    <citation type="journal article" date="2020" name="Nature">
        <title>Giant virus diversity and host interactions through global metagenomics.</title>
        <authorList>
            <person name="Schulz F."/>
            <person name="Roux S."/>
            <person name="Paez-Espino D."/>
            <person name="Jungbluth S."/>
            <person name="Walsh D.A."/>
            <person name="Denef V.J."/>
            <person name="McMahon K.D."/>
            <person name="Konstantinidis K.T."/>
            <person name="Eloe-Fadrosh E.A."/>
            <person name="Kyrpides N.C."/>
            <person name="Woyke T."/>
        </authorList>
    </citation>
    <scope>NUCLEOTIDE SEQUENCE</scope>
    <source>
        <strain evidence="4">GVMAG-M-3300010158-60</strain>
    </source>
</reference>
<dbReference type="AlphaFoldDB" id="A0A6C0BCU4"/>
<feature type="region of interest" description="Disordered" evidence="2">
    <location>
        <begin position="938"/>
        <end position="963"/>
    </location>
</feature>
<evidence type="ECO:0000256" key="1">
    <source>
        <dbReference type="SAM" id="Coils"/>
    </source>
</evidence>
<keyword evidence="3" id="KW-0812">Transmembrane</keyword>
<proteinExistence type="predicted"/>
<feature type="compositionally biased region" description="Basic residues" evidence="2">
    <location>
        <begin position="942"/>
        <end position="963"/>
    </location>
</feature>
<feature type="compositionally biased region" description="Low complexity" evidence="2">
    <location>
        <begin position="889"/>
        <end position="904"/>
    </location>
</feature>